<evidence type="ECO:0000313" key="2">
    <source>
        <dbReference type="EMBL" id="ARM85217.1"/>
    </source>
</evidence>
<evidence type="ECO:0000256" key="1">
    <source>
        <dbReference type="SAM" id="MobiDB-lite"/>
    </source>
</evidence>
<sequence>MNVNDAVRIHLASVEAGHGDFDDTLALIDRFFDYQPTGFHNGPLYNGTGENAGSCRVFSLAQYCNLTESDTLRLFAQHYQQVLDEPAGESHGNIRQFMGTGWSGIRFDGPALRKRPGTTQDDTTEETHP</sequence>
<dbReference type="RefSeq" id="WP_036204091.1">
    <property type="nucleotide sequence ID" value="NZ_CP020931.1"/>
</dbReference>
<protein>
    <submittedName>
        <fullName evidence="2">HopJ type III effector protein</fullName>
    </submittedName>
</protein>
<gene>
    <name evidence="2" type="ORF">MARSALSMR5_03174</name>
    <name evidence="3" type="ORF">SAMN04487868_104243</name>
</gene>
<dbReference type="Pfam" id="PF08888">
    <property type="entry name" value="HopJ"/>
    <property type="match status" value="1"/>
</dbReference>
<evidence type="ECO:0000313" key="3">
    <source>
        <dbReference type="EMBL" id="SFL58735.1"/>
    </source>
</evidence>
<keyword evidence="5" id="KW-1185">Reference proteome</keyword>
<dbReference type="InterPro" id="IPR038604">
    <property type="entry name" value="HopJ_sf"/>
</dbReference>
<reference evidence="2 4" key="2">
    <citation type="submission" date="2017-04" db="EMBL/GenBank/DDBJ databases">
        <title>Genome Sequence of Marinobacter salarius strain SMR5 Isolated from a culture of the Diatom Skeletonema marinoi.</title>
        <authorList>
            <person name="Topel M."/>
            <person name="Pinder M.I.M."/>
            <person name="Johansson O.N."/>
            <person name="Kourtchenko O."/>
            <person name="Godhe A."/>
            <person name="Clarke A.K."/>
        </authorList>
    </citation>
    <scope>NUCLEOTIDE SEQUENCE [LARGE SCALE GENOMIC DNA]</scope>
    <source>
        <strain evidence="2 4">SMR5</strain>
    </source>
</reference>
<evidence type="ECO:0000313" key="4">
    <source>
        <dbReference type="Proteomes" id="UP000193100"/>
    </source>
</evidence>
<name>A0A1W6KCV5_9GAMM</name>
<dbReference type="Proteomes" id="UP000199211">
    <property type="component" value="Unassembled WGS sequence"/>
</dbReference>
<dbReference type="GeneID" id="77257099"/>
<proteinExistence type="predicted"/>
<dbReference type="EMBL" id="CP020931">
    <property type="protein sequence ID" value="ARM85217.1"/>
    <property type="molecule type" value="Genomic_DNA"/>
</dbReference>
<organism evidence="2 4">
    <name type="scientific">Marinobacter salarius</name>
    <dbReference type="NCBI Taxonomy" id="1420917"/>
    <lineage>
        <taxon>Bacteria</taxon>
        <taxon>Pseudomonadati</taxon>
        <taxon>Pseudomonadota</taxon>
        <taxon>Gammaproteobacteria</taxon>
        <taxon>Pseudomonadales</taxon>
        <taxon>Marinobacteraceae</taxon>
        <taxon>Marinobacter</taxon>
    </lineage>
</organism>
<dbReference type="Gene3D" id="3.20.160.10">
    <property type="entry name" value="vpa0580 domain like"/>
    <property type="match status" value="1"/>
</dbReference>
<accession>A0A1I4IWN8</accession>
<feature type="region of interest" description="Disordered" evidence="1">
    <location>
        <begin position="107"/>
        <end position="129"/>
    </location>
</feature>
<dbReference type="InterPro" id="IPR014984">
    <property type="entry name" value="HopJ"/>
</dbReference>
<accession>A0A1W6KCV5</accession>
<dbReference type="Proteomes" id="UP000193100">
    <property type="component" value="Chromosome"/>
</dbReference>
<evidence type="ECO:0000313" key="5">
    <source>
        <dbReference type="Proteomes" id="UP000199211"/>
    </source>
</evidence>
<dbReference type="AlphaFoldDB" id="A0A1W6KCV5"/>
<reference evidence="3 5" key="1">
    <citation type="submission" date="2016-10" db="EMBL/GenBank/DDBJ databases">
        <authorList>
            <person name="Varghese N."/>
            <person name="Submissions S."/>
        </authorList>
    </citation>
    <scope>NUCLEOTIDE SEQUENCE [LARGE SCALE GENOMIC DNA]</scope>
    <source>
        <strain evidence="3 5">DSM 26291</strain>
    </source>
</reference>
<dbReference type="EMBL" id="FOTV01000004">
    <property type="protein sequence ID" value="SFL58735.1"/>
    <property type="molecule type" value="Genomic_DNA"/>
</dbReference>